<reference evidence="5" key="1">
    <citation type="journal article" date="2023" name="bioRxiv">
        <title>Scaffold-level genome assemblies of two parasitoid biocontrol wasps reveal the parthenogenesis mechanism and an associated novel virus.</title>
        <authorList>
            <person name="Inwood S."/>
            <person name="Skelly J."/>
            <person name="Guhlin J."/>
            <person name="Harrop T."/>
            <person name="Goldson S."/>
            <person name="Dearden P."/>
        </authorList>
    </citation>
    <scope>NUCLEOTIDE SEQUENCE</scope>
    <source>
        <strain evidence="5">Irish</strain>
        <tissue evidence="5">Whole body</tissue>
    </source>
</reference>
<keyword evidence="2" id="KW-0186">Copper</keyword>
<reference evidence="5" key="2">
    <citation type="submission" date="2023-03" db="EMBL/GenBank/DDBJ databases">
        <authorList>
            <person name="Inwood S.N."/>
            <person name="Skelly J.G."/>
            <person name="Guhlin J."/>
            <person name="Harrop T.W.R."/>
            <person name="Goldson S.G."/>
            <person name="Dearden P.K."/>
        </authorList>
    </citation>
    <scope>NUCLEOTIDE SEQUENCE</scope>
    <source>
        <strain evidence="5">Irish</strain>
        <tissue evidence="5">Whole body</tissue>
    </source>
</reference>
<feature type="transmembrane region" description="Helical" evidence="4">
    <location>
        <begin position="16"/>
        <end position="35"/>
    </location>
</feature>
<dbReference type="Gene3D" id="3.40.30.10">
    <property type="entry name" value="Glutaredoxin"/>
    <property type="match status" value="1"/>
</dbReference>
<keyword evidence="4" id="KW-0812">Transmembrane</keyword>
<evidence type="ECO:0000313" key="6">
    <source>
        <dbReference type="Proteomes" id="UP001168990"/>
    </source>
</evidence>
<gene>
    <name evidence="5" type="ORF">PV328_012379</name>
</gene>
<keyword evidence="3" id="KW-1015">Disulfide bond</keyword>
<dbReference type="GO" id="GO:0033617">
    <property type="term" value="P:mitochondrial respiratory chain complex IV assembly"/>
    <property type="evidence" value="ECO:0007669"/>
    <property type="project" value="TreeGrafter"/>
</dbReference>
<evidence type="ECO:0000256" key="1">
    <source>
        <dbReference type="ARBA" id="ARBA00010996"/>
    </source>
</evidence>
<dbReference type="Proteomes" id="UP001168990">
    <property type="component" value="Unassembled WGS sequence"/>
</dbReference>
<comment type="similarity">
    <text evidence="1">Belongs to the SCO1/2 family.</text>
</comment>
<dbReference type="PANTHER" id="PTHR12151:SF5">
    <property type="entry name" value="AT19154P"/>
    <property type="match status" value="1"/>
</dbReference>
<keyword evidence="6" id="KW-1185">Reference proteome</keyword>
<name>A0AA39C352_9HYME</name>
<dbReference type="CDD" id="cd02968">
    <property type="entry name" value="SCO"/>
    <property type="match status" value="1"/>
</dbReference>
<dbReference type="PANTHER" id="PTHR12151">
    <property type="entry name" value="ELECTRON TRANSPORT PROTIN SCO1/SENC FAMILY MEMBER"/>
    <property type="match status" value="1"/>
</dbReference>
<keyword evidence="4" id="KW-0472">Membrane</keyword>
<dbReference type="InterPro" id="IPR003782">
    <property type="entry name" value="SCO1/SenC"/>
</dbReference>
<dbReference type="GO" id="GO:0005739">
    <property type="term" value="C:mitochondrion"/>
    <property type="evidence" value="ECO:0007669"/>
    <property type="project" value="GOC"/>
</dbReference>
<keyword evidence="2" id="KW-0479">Metal-binding</keyword>
<accession>A0AA39C352</accession>
<feature type="binding site" evidence="2">
    <location>
        <position position="91"/>
    </location>
    <ligand>
        <name>Cu cation</name>
        <dbReference type="ChEBI" id="CHEBI:23378"/>
    </ligand>
</feature>
<dbReference type="Pfam" id="PF02630">
    <property type="entry name" value="SCO1-SenC"/>
    <property type="match status" value="1"/>
</dbReference>
<feature type="binding site" evidence="2">
    <location>
        <position position="177"/>
    </location>
    <ligand>
        <name>Cu cation</name>
        <dbReference type="ChEBI" id="CHEBI:23378"/>
    </ligand>
</feature>
<protein>
    <recommendedName>
        <fullName evidence="7">SCO1 protein</fullName>
    </recommendedName>
</protein>
<dbReference type="AlphaFoldDB" id="A0AA39C352"/>
<proteinExistence type="inferred from homology"/>
<feature type="non-terminal residue" evidence="5">
    <location>
        <position position="1"/>
    </location>
</feature>
<keyword evidence="4" id="KW-1133">Transmembrane helix</keyword>
<organism evidence="5 6">
    <name type="scientific">Microctonus aethiopoides</name>
    <dbReference type="NCBI Taxonomy" id="144406"/>
    <lineage>
        <taxon>Eukaryota</taxon>
        <taxon>Metazoa</taxon>
        <taxon>Ecdysozoa</taxon>
        <taxon>Arthropoda</taxon>
        <taxon>Hexapoda</taxon>
        <taxon>Insecta</taxon>
        <taxon>Pterygota</taxon>
        <taxon>Neoptera</taxon>
        <taxon>Endopterygota</taxon>
        <taxon>Hymenoptera</taxon>
        <taxon>Apocrita</taxon>
        <taxon>Ichneumonoidea</taxon>
        <taxon>Braconidae</taxon>
        <taxon>Euphorinae</taxon>
        <taxon>Microctonus</taxon>
    </lineage>
</organism>
<evidence type="ECO:0000313" key="5">
    <source>
        <dbReference type="EMBL" id="KAK0156739.1"/>
    </source>
</evidence>
<dbReference type="GO" id="GO:0046872">
    <property type="term" value="F:metal ion binding"/>
    <property type="evidence" value="ECO:0007669"/>
    <property type="project" value="UniProtKB-KW"/>
</dbReference>
<evidence type="ECO:0000256" key="4">
    <source>
        <dbReference type="SAM" id="Phobius"/>
    </source>
</evidence>
<dbReference type="SUPFAM" id="SSF52833">
    <property type="entry name" value="Thioredoxin-like"/>
    <property type="match status" value="1"/>
</dbReference>
<evidence type="ECO:0000256" key="2">
    <source>
        <dbReference type="PIRSR" id="PIRSR603782-1"/>
    </source>
</evidence>
<sequence length="229" mass="26181">VTLIITKFFPILRKSFAIGSVIACVFMGCLCYLMQKKDFQLYRERRRTIARTNIGGNFELINSKGETVKSGDFFGQWVLLYFGVTHCPDICPNEVERMLAAVDKYEKERHIKIQPIFISVDPDRDTPKVVEKYCKKFSDKIIGLTGTHEQVAKACKAYRVNYSNGPKDTDNDYIVNHTIMMNLVSPDGCCIADYDPSNTNDQTLRSIISEIQSLSPTLVIRKLRQVRSY</sequence>
<dbReference type="InterPro" id="IPR036249">
    <property type="entry name" value="Thioredoxin-like_sf"/>
</dbReference>
<feature type="binding site" evidence="2">
    <location>
        <position position="87"/>
    </location>
    <ligand>
        <name>Cu cation</name>
        <dbReference type="ChEBI" id="CHEBI:23378"/>
    </ligand>
</feature>
<dbReference type="EMBL" id="JAQQBS010002519">
    <property type="protein sequence ID" value="KAK0156739.1"/>
    <property type="molecule type" value="Genomic_DNA"/>
</dbReference>
<comment type="caution">
    <text evidence="5">The sequence shown here is derived from an EMBL/GenBank/DDBJ whole genome shotgun (WGS) entry which is preliminary data.</text>
</comment>
<dbReference type="FunFam" id="3.40.30.10:FF:000013">
    <property type="entry name" value="Blast:Protein SCO1 homolog, mitochondrial"/>
    <property type="match status" value="1"/>
</dbReference>
<feature type="disulfide bond" description="Redox-active" evidence="3">
    <location>
        <begin position="87"/>
        <end position="91"/>
    </location>
</feature>
<evidence type="ECO:0000256" key="3">
    <source>
        <dbReference type="PIRSR" id="PIRSR603782-2"/>
    </source>
</evidence>
<evidence type="ECO:0008006" key="7">
    <source>
        <dbReference type="Google" id="ProtNLM"/>
    </source>
</evidence>